<keyword evidence="9" id="KW-0067">ATP-binding</keyword>
<evidence type="ECO:0000256" key="4">
    <source>
        <dbReference type="ARBA" id="ARBA00022475"/>
    </source>
</evidence>
<dbReference type="SUPFAM" id="SSF55874">
    <property type="entry name" value="ATPase domain of HSP90 chaperone/DNA topoisomerase II/histidine kinase"/>
    <property type="match status" value="1"/>
</dbReference>
<dbReference type="PANTHER" id="PTHR44936">
    <property type="entry name" value="SENSOR PROTEIN CREC"/>
    <property type="match status" value="1"/>
</dbReference>
<dbReference type="AlphaFoldDB" id="A0A1Z9YUB7"/>
<comment type="subcellular location">
    <subcellularLocation>
        <location evidence="2">Cell membrane</location>
        <topology evidence="2">Multi-pass membrane protein</topology>
    </subcellularLocation>
</comment>
<dbReference type="EMBL" id="NEXX01000007">
    <property type="protein sequence ID" value="OUY05815.1"/>
    <property type="molecule type" value="Genomic_DNA"/>
</dbReference>
<feature type="transmembrane region" description="Helical" evidence="10">
    <location>
        <begin position="239"/>
        <end position="260"/>
    </location>
</feature>
<dbReference type="SMART" id="SM00304">
    <property type="entry name" value="HAMP"/>
    <property type="match status" value="1"/>
</dbReference>
<dbReference type="OrthoDB" id="9804645at2"/>
<dbReference type="Proteomes" id="UP000196536">
    <property type="component" value="Unassembled WGS sequence"/>
</dbReference>
<dbReference type="Pfam" id="PF00512">
    <property type="entry name" value="HisKA"/>
    <property type="match status" value="1"/>
</dbReference>
<dbReference type="PROSITE" id="PS50885">
    <property type="entry name" value="HAMP"/>
    <property type="match status" value="1"/>
</dbReference>
<dbReference type="InterPro" id="IPR003661">
    <property type="entry name" value="HisK_dim/P_dom"/>
</dbReference>
<dbReference type="GO" id="GO:0005524">
    <property type="term" value="F:ATP binding"/>
    <property type="evidence" value="ECO:0007669"/>
    <property type="project" value="UniProtKB-KW"/>
</dbReference>
<gene>
    <name evidence="13" type="ORF">CAP51_15610</name>
</gene>
<comment type="catalytic activity">
    <reaction evidence="1">
        <text>ATP + protein L-histidine = ADP + protein N-phospho-L-histidine.</text>
        <dbReference type="EC" id="2.7.13.3"/>
    </reaction>
</comment>
<keyword evidence="4" id="KW-1003">Cell membrane</keyword>
<evidence type="ECO:0000256" key="9">
    <source>
        <dbReference type="ARBA" id="ARBA00022840"/>
    </source>
</evidence>
<evidence type="ECO:0000256" key="8">
    <source>
        <dbReference type="ARBA" id="ARBA00022777"/>
    </source>
</evidence>
<dbReference type="SMART" id="SM00387">
    <property type="entry name" value="HATPase_c"/>
    <property type="match status" value="1"/>
</dbReference>
<reference evidence="13 14" key="1">
    <citation type="submission" date="2017-05" db="EMBL/GenBank/DDBJ databases">
        <title>Acinetobacter populi ANC 5415 (= PBJ7), whole genome shotgun sequencing project.</title>
        <authorList>
            <person name="Nemec A."/>
            <person name="Radolfova-Krizova L."/>
        </authorList>
    </citation>
    <scope>NUCLEOTIDE SEQUENCE [LARGE SCALE GENOMIC DNA]</scope>
    <source>
        <strain evidence="13 14">PBJ7</strain>
    </source>
</reference>
<dbReference type="InterPro" id="IPR050980">
    <property type="entry name" value="2C_sensor_his_kinase"/>
</dbReference>
<evidence type="ECO:0000256" key="5">
    <source>
        <dbReference type="ARBA" id="ARBA00022553"/>
    </source>
</evidence>
<comment type="caution">
    <text evidence="13">The sequence shown here is derived from an EMBL/GenBank/DDBJ whole genome shotgun (WGS) entry which is preliminary data.</text>
</comment>
<keyword evidence="10" id="KW-0472">Membrane</keyword>
<dbReference type="InterPro" id="IPR004358">
    <property type="entry name" value="Sig_transdc_His_kin-like_C"/>
</dbReference>
<name>A0A1Z9YUB7_9GAMM</name>
<feature type="domain" description="Histidine kinase" evidence="11">
    <location>
        <begin position="322"/>
        <end position="535"/>
    </location>
</feature>
<dbReference type="Gene3D" id="3.30.565.10">
    <property type="entry name" value="Histidine kinase-like ATPase, C-terminal domain"/>
    <property type="match status" value="1"/>
</dbReference>
<accession>A0A1Z9YUB7</accession>
<dbReference type="Gene3D" id="1.10.287.130">
    <property type="match status" value="1"/>
</dbReference>
<dbReference type="EC" id="2.7.13.3" evidence="3"/>
<dbReference type="SMART" id="SM00388">
    <property type="entry name" value="HisKA"/>
    <property type="match status" value="1"/>
</dbReference>
<dbReference type="GO" id="GO:0005886">
    <property type="term" value="C:plasma membrane"/>
    <property type="evidence" value="ECO:0007669"/>
    <property type="project" value="UniProtKB-SubCell"/>
</dbReference>
<evidence type="ECO:0000256" key="6">
    <source>
        <dbReference type="ARBA" id="ARBA00022679"/>
    </source>
</evidence>
<evidence type="ECO:0000256" key="7">
    <source>
        <dbReference type="ARBA" id="ARBA00022741"/>
    </source>
</evidence>
<evidence type="ECO:0000313" key="14">
    <source>
        <dbReference type="Proteomes" id="UP000196536"/>
    </source>
</evidence>
<keyword evidence="7" id="KW-0547">Nucleotide-binding</keyword>
<dbReference type="PANTHER" id="PTHR44936:SF10">
    <property type="entry name" value="SENSOR PROTEIN RSTB"/>
    <property type="match status" value="1"/>
</dbReference>
<evidence type="ECO:0000313" key="13">
    <source>
        <dbReference type="EMBL" id="OUY05815.1"/>
    </source>
</evidence>
<dbReference type="CDD" id="cd00082">
    <property type="entry name" value="HisKA"/>
    <property type="match status" value="1"/>
</dbReference>
<dbReference type="InterPro" id="IPR036097">
    <property type="entry name" value="HisK_dim/P_sf"/>
</dbReference>
<dbReference type="SUPFAM" id="SSF158472">
    <property type="entry name" value="HAMP domain-like"/>
    <property type="match status" value="1"/>
</dbReference>
<dbReference type="InterPro" id="IPR003594">
    <property type="entry name" value="HATPase_dom"/>
</dbReference>
<protein>
    <recommendedName>
        <fullName evidence="3">histidine kinase</fullName>
        <ecNumber evidence="3">2.7.13.3</ecNumber>
    </recommendedName>
</protein>
<evidence type="ECO:0000256" key="3">
    <source>
        <dbReference type="ARBA" id="ARBA00012438"/>
    </source>
</evidence>
<dbReference type="InterPro" id="IPR036890">
    <property type="entry name" value="HATPase_C_sf"/>
</dbReference>
<dbReference type="Gene3D" id="1.10.8.500">
    <property type="entry name" value="HAMP domain in histidine kinase"/>
    <property type="match status" value="1"/>
</dbReference>
<evidence type="ECO:0000259" key="12">
    <source>
        <dbReference type="PROSITE" id="PS50885"/>
    </source>
</evidence>
<dbReference type="InterPro" id="IPR003660">
    <property type="entry name" value="HAMP_dom"/>
</dbReference>
<evidence type="ECO:0000256" key="1">
    <source>
        <dbReference type="ARBA" id="ARBA00000085"/>
    </source>
</evidence>
<evidence type="ECO:0000256" key="2">
    <source>
        <dbReference type="ARBA" id="ARBA00004651"/>
    </source>
</evidence>
<feature type="transmembrane region" description="Helical" evidence="10">
    <location>
        <begin position="6"/>
        <end position="28"/>
    </location>
</feature>
<dbReference type="InterPro" id="IPR005467">
    <property type="entry name" value="His_kinase_dom"/>
</dbReference>
<keyword evidence="5" id="KW-0597">Phosphoprotein</keyword>
<keyword evidence="8 13" id="KW-0418">Kinase</keyword>
<dbReference type="Pfam" id="PF02518">
    <property type="entry name" value="HATPase_c"/>
    <property type="match status" value="1"/>
</dbReference>
<keyword evidence="10" id="KW-0812">Transmembrane</keyword>
<dbReference type="PRINTS" id="PR00344">
    <property type="entry name" value="BCTRLSENSOR"/>
</dbReference>
<dbReference type="Pfam" id="PF00672">
    <property type="entry name" value="HAMP"/>
    <property type="match status" value="1"/>
</dbReference>
<proteinExistence type="predicted"/>
<keyword evidence="6" id="KW-0808">Transferase</keyword>
<organism evidence="13 14">
    <name type="scientific">Acinetobacter populi</name>
    <dbReference type="NCBI Taxonomy" id="1582270"/>
    <lineage>
        <taxon>Bacteria</taxon>
        <taxon>Pseudomonadati</taxon>
        <taxon>Pseudomonadota</taxon>
        <taxon>Gammaproteobacteria</taxon>
        <taxon>Moraxellales</taxon>
        <taxon>Moraxellaceae</taxon>
        <taxon>Acinetobacter</taxon>
    </lineage>
</organism>
<dbReference type="PROSITE" id="PS50109">
    <property type="entry name" value="HIS_KIN"/>
    <property type="match status" value="1"/>
</dbReference>
<evidence type="ECO:0000259" key="11">
    <source>
        <dbReference type="PROSITE" id="PS50109"/>
    </source>
</evidence>
<dbReference type="GO" id="GO:0000155">
    <property type="term" value="F:phosphorelay sensor kinase activity"/>
    <property type="evidence" value="ECO:0007669"/>
    <property type="project" value="InterPro"/>
</dbReference>
<feature type="domain" description="HAMP" evidence="12">
    <location>
        <begin position="262"/>
        <end position="314"/>
    </location>
</feature>
<dbReference type="CDD" id="cd06225">
    <property type="entry name" value="HAMP"/>
    <property type="match status" value="1"/>
</dbReference>
<keyword evidence="10" id="KW-1133">Transmembrane helix</keyword>
<keyword evidence="14" id="KW-1185">Reference proteome</keyword>
<sequence length="552" mass="62700">MKHSIFLRIYTGLVCLVALVALLAYIIVQVINYQRAQDYREEMADGVAYVVSQVIARQPTPQSQLDWMMDVSRVLELPLDLVPAAKLDTSRSERRRLDSKHAIVRYNDKTATGDIYTRVEGIPDAYLHIQVNKLSEVQIKMIPILILEDLVYYPGSEEQRLKELQPYFPYPLSFRNLSDLYLDMDQLSRLRMDKTQTILLYRDSATMQGTTITAVSAYTNVPNKVLVLGPVPVFNWLPFRLFASITLFSLFMLILGVYALMRPLEHKIGKVKQALNEVRSGNLDTRVTVEGSDEVANLGLSFNMMTEHIQRLIEAQRELTRAVSHELRTPVARVRFGMEMLADTDDYDSRIKQMEMIDKDIEALNSLIDEIMTYAKLEQGTPSLHIETFALKGVLEQVLQETEVIKKDKKITSQLPAEDIMVETEYRYLHRVIQNFVGNALRYCNSTVRVSGGVNNGMAFVAVEDDGAGIPEKDREKVFEAFARLDDSRTRASGGYGLGLSIVSRIAYWFGGSVTVDESPLLGGARFVMTWPAMRSTENKRKSRRSKKESPI</sequence>
<dbReference type="SUPFAM" id="SSF47384">
    <property type="entry name" value="Homodimeric domain of signal transducing histidine kinase"/>
    <property type="match status" value="1"/>
</dbReference>
<evidence type="ECO:0000256" key="10">
    <source>
        <dbReference type="SAM" id="Phobius"/>
    </source>
</evidence>